<dbReference type="EMBL" id="CAADRP010001719">
    <property type="protein sequence ID" value="VFU50121.1"/>
    <property type="molecule type" value="Genomic_DNA"/>
</dbReference>
<dbReference type="AlphaFoldDB" id="A0A6N2M7K9"/>
<name>A0A6N2M7K9_SALVM</name>
<proteinExistence type="predicted"/>
<protein>
    <submittedName>
        <fullName evidence="1">Uncharacterized protein</fullName>
    </submittedName>
</protein>
<gene>
    <name evidence="1" type="ORF">SVIM_LOCUS332920</name>
</gene>
<reference evidence="1" key="1">
    <citation type="submission" date="2019-03" db="EMBL/GenBank/DDBJ databases">
        <authorList>
            <person name="Mank J."/>
            <person name="Almeida P."/>
        </authorList>
    </citation>
    <scope>NUCLEOTIDE SEQUENCE</scope>
    <source>
        <strain evidence="1">78183</strain>
    </source>
</reference>
<sequence length="209" mass="24000">MDLTEHAHLRHVFSPSFRLDAGFSGTCDYELKLHYSNKGFVLSEGENVLHSKQPENGIKQLESCLCLEIPTSEGNRLVRLGNVLKENLQQLLHGRSHYNTERRHYGPATRAIWSIMIRQEHDQELVMCLEQGNEADLLLGAWQKMNVFFNLWFLIQKPDLIKPPSPSFLSFSRKAQNTDAVEAFSDKMAESLFSYKKSKSNNLFTVVEN</sequence>
<accession>A0A6N2M7K9</accession>
<evidence type="ECO:0000313" key="1">
    <source>
        <dbReference type="EMBL" id="VFU50121.1"/>
    </source>
</evidence>
<organism evidence="1">
    <name type="scientific">Salix viminalis</name>
    <name type="common">Common osier</name>
    <name type="synonym">Basket willow</name>
    <dbReference type="NCBI Taxonomy" id="40686"/>
    <lineage>
        <taxon>Eukaryota</taxon>
        <taxon>Viridiplantae</taxon>
        <taxon>Streptophyta</taxon>
        <taxon>Embryophyta</taxon>
        <taxon>Tracheophyta</taxon>
        <taxon>Spermatophyta</taxon>
        <taxon>Magnoliopsida</taxon>
        <taxon>eudicotyledons</taxon>
        <taxon>Gunneridae</taxon>
        <taxon>Pentapetalae</taxon>
        <taxon>rosids</taxon>
        <taxon>fabids</taxon>
        <taxon>Malpighiales</taxon>
        <taxon>Salicaceae</taxon>
        <taxon>Saliceae</taxon>
        <taxon>Salix</taxon>
    </lineage>
</organism>